<dbReference type="AlphaFoldDB" id="A0A0D1XIE9"/>
<evidence type="ECO:0000259" key="3">
    <source>
        <dbReference type="Pfam" id="PF24181"/>
    </source>
</evidence>
<dbReference type="GO" id="GO:0005737">
    <property type="term" value="C:cytoplasm"/>
    <property type="evidence" value="ECO:0007669"/>
    <property type="project" value="TreeGrafter"/>
</dbReference>
<reference evidence="4 5" key="1">
    <citation type="submission" date="2015-01" db="EMBL/GenBank/DDBJ databases">
        <title>The Genome Sequence of Ochroconis gallopava CBS43764.</title>
        <authorList>
            <consortium name="The Broad Institute Genomics Platform"/>
            <person name="Cuomo C."/>
            <person name="de Hoog S."/>
            <person name="Gorbushina A."/>
            <person name="Stielow B."/>
            <person name="Teixiera M."/>
            <person name="Abouelleil A."/>
            <person name="Chapman S.B."/>
            <person name="Priest M."/>
            <person name="Young S.K."/>
            <person name="Wortman J."/>
            <person name="Nusbaum C."/>
            <person name="Birren B."/>
        </authorList>
    </citation>
    <scope>NUCLEOTIDE SEQUENCE [LARGE SCALE GENOMIC DNA]</scope>
    <source>
        <strain evidence="4 5">CBS 43764</strain>
    </source>
</reference>
<dbReference type="PANTHER" id="PTHR18460:SF3">
    <property type="entry name" value="TELO2-INTERACTING PROTEIN 1 HOMOLOG"/>
    <property type="match status" value="1"/>
</dbReference>
<feature type="domain" description="TTI1 C-terminal TPR" evidence="3">
    <location>
        <begin position="722"/>
        <end position="896"/>
    </location>
</feature>
<feature type="compositionally biased region" description="Basic and acidic residues" evidence="1">
    <location>
        <begin position="744"/>
        <end position="771"/>
    </location>
</feature>
<dbReference type="InterPro" id="IPR049362">
    <property type="entry name" value="TTI1_rpt"/>
</dbReference>
<name>A0A0D1XIE9_9PEZI</name>
<evidence type="ECO:0000313" key="5">
    <source>
        <dbReference type="Proteomes" id="UP000053259"/>
    </source>
</evidence>
<evidence type="ECO:0000256" key="1">
    <source>
        <dbReference type="SAM" id="MobiDB-lite"/>
    </source>
</evidence>
<accession>A0A0D1XIE9</accession>
<dbReference type="Gene3D" id="1.25.10.10">
    <property type="entry name" value="Leucine-rich Repeat Variant"/>
    <property type="match status" value="1"/>
</dbReference>
<dbReference type="RefSeq" id="XP_016211945.1">
    <property type="nucleotide sequence ID" value="XM_016360233.1"/>
</dbReference>
<dbReference type="InterPro" id="IPR016024">
    <property type="entry name" value="ARM-type_fold"/>
</dbReference>
<dbReference type="InterPro" id="IPR052587">
    <property type="entry name" value="TELO2-interacting_protein_1"/>
</dbReference>
<evidence type="ECO:0000259" key="2">
    <source>
        <dbReference type="Pfam" id="PF24173"/>
    </source>
</evidence>
<dbReference type="GeneID" id="27314543"/>
<dbReference type="EMBL" id="KN847551">
    <property type="protein sequence ID" value="KIW02076.1"/>
    <property type="molecule type" value="Genomic_DNA"/>
</dbReference>
<protein>
    <submittedName>
        <fullName evidence="4">Uncharacterized protein</fullName>
    </submittedName>
</protein>
<organism evidence="4 5">
    <name type="scientific">Verruconis gallopava</name>
    <dbReference type="NCBI Taxonomy" id="253628"/>
    <lineage>
        <taxon>Eukaryota</taxon>
        <taxon>Fungi</taxon>
        <taxon>Dikarya</taxon>
        <taxon>Ascomycota</taxon>
        <taxon>Pezizomycotina</taxon>
        <taxon>Dothideomycetes</taxon>
        <taxon>Pleosporomycetidae</taxon>
        <taxon>Venturiales</taxon>
        <taxon>Sympoventuriaceae</taxon>
        <taxon>Verruconis</taxon>
    </lineage>
</organism>
<feature type="domain" description="TTI1 N-terminal TPR" evidence="2">
    <location>
        <begin position="8"/>
        <end position="327"/>
    </location>
</feature>
<keyword evidence="5" id="KW-1185">Reference proteome</keyword>
<dbReference type="Pfam" id="PF24173">
    <property type="entry name" value="TPR_TTI1_N"/>
    <property type="match status" value="1"/>
</dbReference>
<dbReference type="InterPro" id="IPR057566">
    <property type="entry name" value="TPR_TTI1_N"/>
</dbReference>
<dbReference type="STRING" id="253628.A0A0D1XIE9"/>
<proteinExistence type="predicted"/>
<dbReference type="RefSeq" id="XP_016211944.1">
    <property type="nucleotide sequence ID" value="XM_016360232.1"/>
</dbReference>
<dbReference type="EMBL" id="KN847551">
    <property type="protein sequence ID" value="KIW02075.1"/>
    <property type="molecule type" value="Genomic_DNA"/>
</dbReference>
<dbReference type="PANTHER" id="PTHR18460">
    <property type="entry name" value="TEL2 INTERACTING PROTEIN 1 TTI1 FAMILY MEMBER"/>
    <property type="match status" value="1"/>
</dbReference>
<sequence>MEVRDQAFQQLKPACVKLSESALRFMSKTSKDAQEVTTDLNQLLKVLRAVSIEKNSLNNKLAEYVFFPLSNVLRSLEKLPLHARELTFDCILILLQHAWSRNIAPELGMQLLILYSFVAEQDSTSKSEELQTTIFKSFAIVFTALGESLANAQNIPHLGKAVSLILERGVLGGGCEEVQVAAVVALNAFVRALGPSNRDALGTSFLPGIVSGLAKVLSGGTGKKTWSIASAEALRLLTYIFPLLFGDAFVQNLPDEDEKGLSKKWAKATAGQIKMALANIMKLQMHDRQNVRLALGELCVAILRYCPVSLADSVSMVLEATLTLATQEARLEAELRHLLTTQTEFAETLQSSLHYWIMSLPRLMDSADETKKHRRIHQITLSFRLLKDQGLDMSVINRDLAINLRDSTAGAIKNPNQDMKKSTVFEVTVPLSLDLIRTSRAPESSTATFENIIALRKVQIDTVNDLAALTREISTYDSSLSAAQDIIMSIYSCTGDLQIASFWLVLNMVREAITSPGATIDDFFTFGNGSSDAKKELLEQLYDFSISTLSDTPGAKETDWRLQALALETVALQATQLKEAFRGELIDTLYPVLHFLGSGNSSLQNHAMTTLNIITRSCGYSNCCDLIVDNVDYLVNAVALRLNTFDISPQAPQVLLMMVRLAGPTLLPYLDDTVESIFAALEFFHGYPKLVDLLFKVLKVIVNEGAKADQLAITDGRQEGDFRKNRQEVTSIDRLVSLIHEMRQRSASKNGDEDGAEKFPRKPWGEKRKDEMEDGDYDAAIEEPEDKPPAPRTYAILLNISRLTQHYLTVSSSDLRNSLLDLLSVAIPALARHENSFLPLIHTLWPVLLPRISDAEPYVVSGSLRLIGLFCKYAGDFMTGRIEEAWPQIRKIWKTRTGRAGNPGSQTKRAGETSNSISFSSIATSGGTKKMTQEGTTQPHYVDAPSRIIWDGLVCMLVDIVTHTAINDAIFDDVVEMLSPVLTSKPEVYKALEMRNADAVWLALFRLDREQLQRSQVGVDLAEDFELTVTQSNKLLATSEYNWAALR</sequence>
<dbReference type="VEuPathDB" id="FungiDB:PV09_06570"/>
<dbReference type="FunCoup" id="A0A0D1XIE9">
    <property type="interactions" value="608"/>
</dbReference>
<dbReference type="Pfam" id="PF24181">
    <property type="entry name" value="TPR_TTI1_C"/>
    <property type="match status" value="1"/>
</dbReference>
<dbReference type="InterPro" id="IPR057567">
    <property type="entry name" value="TPR_TTI1_C"/>
</dbReference>
<dbReference type="OrthoDB" id="49511at2759"/>
<dbReference type="Pfam" id="PF21547">
    <property type="entry name" value="TTI1"/>
    <property type="match status" value="1"/>
</dbReference>
<evidence type="ECO:0000313" key="4">
    <source>
        <dbReference type="EMBL" id="KIW02076.1"/>
    </source>
</evidence>
<gene>
    <name evidence="4" type="ORF">PV09_06570</name>
</gene>
<dbReference type="InterPro" id="IPR011989">
    <property type="entry name" value="ARM-like"/>
</dbReference>
<dbReference type="HOGENOM" id="CLU_005544_0_0_1"/>
<dbReference type="SUPFAM" id="SSF48371">
    <property type="entry name" value="ARM repeat"/>
    <property type="match status" value="1"/>
</dbReference>
<dbReference type="Proteomes" id="UP000053259">
    <property type="component" value="Unassembled WGS sequence"/>
</dbReference>
<feature type="region of interest" description="Disordered" evidence="1">
    <location>
        <begin position="744"/>
        <end position="774"/>
    </location>
</feature>